<dbReference type="PROSITE" id="PS50003">
    <property type="entry name" value="PH_DOMAIN"/>
    <property type="match status" value="1"/>
</dbReference>
<protein>
    <submittedName>
        <fullName evidence="3">Differentially expressed in FDCP 6</fullName>
    </submittedName>
</protein>
<reference evidence="3 4" key="1">
    <citation type="submission" date="2019-03" db="EMBL/GenBank/DDBJ databases">
        <title>First draft genome of Liparis tanakae, snailfish: a comprehensive survey of snailfish specific genes.</title>
        <authorList>
            <person name="Kim W."/>
            <person name="Song I."/>
            <person name="Jeong J.-H."/>
            <person name="Kim D."/>
            <person name="Kim S."/>
            <person name="Ryu S."/>
            <person name="Song J.Y."/>
            <person name="Lee S.K."/>
        </authorList>
    </citation>
    <scope>NUCLEOTIDE SEQUENCE [LARGE SCALE GENOMIC DNA]</scope>
    <source>
        <tissue evidence="3">Muscle</tissue>
    </source>
</reference>
<feature type="compositionally biased region" description="Low complexity" evidence="1">
    <location>
        <begin position="132"/>
        <end position="143"/>
    </location>
</feature>
<dbReference type="CDD" id="cd13273">
    <property type="entry name" value="PH_SWAP-70"/>
    <property type="match status" value="1"/>
</dbReference>
<dbReference type="Pfam" id="PF00169">
    <property type="entry name" value="PH"/>
    <property type="match status" value="1"/>
</dbReference>
<dbReference type="PANTHER" id="PTHR14383">
    <property type="entry name" value="SWAP-70 RECOMBINASE"/>
    <property type="match status" value="1"/>
</dbReference>
<dbReference type="PANTHER" id="PTHR14383:SF2">
    <property type="entry name" value="DIFFERENTIALLY EXPRESSED IN FDCP 6 HOMOLOG"/>
    <property type="match status" value="1"/>
</dbReference>
<proteinExistence type="predicted"/>
<feature type="domain" description="PH" evidence="2">
    <location>
        <begin position="4"/>
        <end position="100"/>
    </location>
</feature>
<dbReference type="InterPro" id="IPR001849">
    <property type="entry name" value="PH_domain"/>
</dbReference>
<dbReference type="OrthoDB" id="8434295at2759"/>
<evidence type="ECO:0000313" key="3">
    <source>
        <dbReference type="EMBL" id="TNN63134.1"/>
    </source>
</evidence>
<dbReference type="SMART" id="SM00233">
    <property type="entry name" value="PH"/>
    <property type="match status" value="1"/>
</dbReference>
<sequence>MYHNVLKRGYMWKKGHLRRNWTERWFVLKPCSIAYYASEALRDKKGEIQLDKSCVIEPVVDREGKRCMFCVKTHSKTYEMSASDQRQKVEWTQAMQTALRLQSEAETSLHQQLKLKRRVQREHGQRERSRSARSSCSSRSSQSDDTCTQEMEKMEKEKDRQDSEIECILQQARELEHHRREAEEKERRKHMEVQMELERQLKEAEMVKDGGAYL</sequence>
<evidence type="ECO:0000313" key="4">
    <source>
        <dbReference type="Proteomes" id="UP000314294"/>
    </source>
</evidence>
<feature type="compositionally biased region" description="Basic and acidic residues" evidence="1">
    <location>
        <begin position="150"/>
        <end position="163"/>
    </location>
</feature>
<dbReference type="EMBL" id="SRLO01000279">
    <property type="protein sequence ID" value="TNN63134.1"/>
    <property type="molecule type" value="Genomic_DNA"/>
</dbReference>
<dbReference type="GO" id="GO:0005634">
    <property type="term" value="C:nucleus"/>
    <property type="evidence" value="ECO:0007669"/>
    <property type="project" value="TreeGrafter"/>
</dbReference>
<accession>A0A4Z2HE07</accession>
<gene>
    <name evidence="3" type="primary">def6_1</name>
    <name evidence="3" type="ORF">EYF80_026598</name>
</gene>
<dbReference type="Gene3D" id="2.30.29.30">
    <property type="entry name" value="Pleckstrin-homology domain (PH domain)/Phosphotyrosine-binding domain (PTB)"/>
    <property type="match status" value="1"/>
</dbReference>
<dbReference type="FunFam" id="2.30.29.30:FF:000286">
    <property type="entry name" value="PH-protein kinase domain containing protein"/>
    <property type="match status" value="1"/>
</dbReference>
<dbReference type="AlphaFoldDB" id="A0A4Z2HE07"/>
<organism evidence="3 4">
    <name type="scientific">Liparis tanakae</name>
    <name type="common">Tanaka's snailfish</name>
    <dbReference type="NCBI Taxonomy" id="230148"/>
    <lineage>
        <taxon>Eukaryota</taxon>
        <taxon>Metazoa</taxon>
        <taxon>Chordata</taxon>
        <taxon>Craniata</taxon>
        <taxon>Vertebrata</taxon>
        <taxon>Euteleostomi</taxon>
        <taxon>Actinopterygii</taxon>
        <taxon>Neopterygii</taxon>
        <taxon>Teleostei</taxon>
        <taxon>Neoteleostei</taxon>
        <taxon>Acanthomorphata</taxon>
        <taxon>Eupercaria</taxon>
        <taxon>Perciformes</taxon>
        <taxon>Cottioidei</taxon>
        <taxon>Cottales</taxon>
        <taxon>Liparidae</taxon>
        <taxon>Liparis</taxon>
    </lineage>
</organism>
<dbReference type="InterPro" id="IPR011993">
    <property type="entry name" value="PH-like_dom_sf"/>
</dbReference>
<feature type="compositionally biased region" description="Basic and acidic residues" evidence="1">
    <location>
        <begin position="121"/>
        <end position="130"/>
    </location>
</feature>
<evidence type="ECO:0000259" key="2">
    <source>
        <dbReference type="PROSITE" id="PS50003"/>
    </source>
</evidence>
<dbReference type="GO" id="GO:0005737">
    <property type="term" value="C:cytoplasm"/>
    <property type="evidence" value="ECO:0007669"/>
    <property type="project" value="TreeGrafter"/>
</dbReference>
<keyword evidence="4" id="KW-1185">Reference proteome</keyword>
<dbReference type="SUPFAM" id="SSF50729">
    <property type="entry name" value="PH domain-like"/>
    <property type="match status" value="1"/>
</dbReference>
<feature type="compositionally biased region" description="Basic and acidic residues" evidence="1">
    <location>
        <begin position="173"/>
        <end position="194"/>
    </location>
</feature>
<dbReference type="InterPro" id="IPR057837">
    <property type="entry name" value="PH_SWAP70"/>
</dbReference>
<comment type="caution">
    <text evidence="3">The sequence shown here is derived from an EMBL/GenBank/DDBJ whole genome shotgun (WGS) entry which is preliminary data.</text>
</comment>
<name>A0A4Z2HE07_9TELE</name>
<feature type="region of interest" description="Disordered" evidence="1">
    <location>
        <begin position="110"/>
        <end position="194"/>
    </location>
</feature>
<evidence type="ECO:0000256" key="1">
    <source>
        <dbReference type="SAM" id="MobiDB-lite"/>
    </source>
</evidence>
<dbReference type="Proteomes" id="UP000314294">
    <property type="component" value="Unassembled WGS sequence"/>
</dbReference>